<organism evidence="5 6">
    <name type="scientific">Bursaphelenchus okinawaensis</name>
    <dbReference type="NCBI Taxonomy" id="465554"/>
    <lineage>
        <taxon>Eukaryota</taxon>
        <taxon>Metazoa</taxon>
        <taxon>Ecdysozoa</taxon>
        <taxon>Nematoda</taxon>
        <taxon>Chromadorea</taxon>
        <taxon>Rhabditida</taxon>
        <taxon>Tylenchina</taxon>
        <taxon>Tylenchomorpha</taxon>
        <taxon>Aphelenchoidea</taxon>
        <taxon>Aphelenchoididae</taxon>
        <taxon>Bursaphelenchus</taxon>
    </lineage>
</organism>
<evidence type="ECO:0000313" key="6">
    <source>
        <dbReference type="Proteomes" id="UP000614601"/>
    </source>
</evidence>
<comment type="function">
    <text evidence="1">Central component in molecular interactions underlying sperm crawling. Forms an extensive filament system that extends from sperm villipoda, along the leading edge of the pseudopod.</text>
</comment>
<sequence>MLSVMDEEFLQAIVPAALNGALMLGGMAYALAQCGKSRDQPKRKSKRSGKSGKSRKTGKSKKSSKSGKSSRSGKSDKSSKRGKKEKKSSKSSKSLKSSKSSRSGKSKEAGRKGKKSSCSKRIQRPSDVPKVGVQAVRDVAQSDAYKDESMKNVAPRESFIESARLITSDPHELRFPSTGGLKKLTLTNPNSYKVAFKIKCSDNNLYRVNPVYGFIPPNSEQAVDVVRQNGASKIDKMVFLLTKVAPDAEQPKKAFGNNEVVPLLVVPLLG</sequence>
<comment type="caution">
    <text evidence="5">The sequence shown here is derived from an EMBL/GenBank/DDBJ whole genome shotgun (WGS) entry which is preliminary data.</text>
</comment>
<dbReference type="OrthoDB" id="5866971at2759"/>
<dbReference type="Gene3D" id="2.60.40.10">
    <property type="entry name" value="Immunoglobulins"/>
    <property type="match status" value="1"/>
</dbReference>
<evidence type="ECO:0000259" key="4">
    <source>
        <dbReference type="PROSITE" id="PS50202"/>
    </source>
</evidence>
<dbReference type="PANTHER" id="PTHR22947:SF12">
    <property type="entry name" value="MAJOR SPERM PROTEIN"/>
    <property type="match status" value="1"/>
</dbReference>
<feature type="compositionally biased region" description="Basic residues" evidence="2">
    <location>
        <begin position="43"/>
        <end position="65"/>
    </location>
</feature>
<feature type="transmembrane region" description="Helical" evidence="3">
    <location>
        <begin position="12"/>
        <end position="32"/>
    </location>
</feature>
<feature type="domain" description="MSP" evidence="4">
    <location>
        <begin position="165"/>
        <end position="270"/>
    </location>
</feature>
<dbReference type="AlphaFoldDB" id="A0A811LQW6"/>
<dbReference type="PROSITE" id="PS50202">
    <property type="entry name" value="MSP"/>
    <property type="match status" value="1"/>
</dbReference>
<feature type="compositionally biased region" description="Basic residues" evidence="2">
    <location>
        <begin position="80"/>
        <end position="90"/>
    </location>
</feature>
<dbReference type="EMBL" id="CAJFDH010000006">
    <property type="protein sequence ID" value="CAD5230061.1"/>
    <property type="molecule type" value="Genomic_DNA"/>
</dbReference>
<dbReference type="InterPro" id="IPR051774">
    <property type="entry name" value="Sperm-specific_class_P"/>
</dbReference>
<dbReference type="Proteomes" id="UP000614601">
    <property type="component" value="Unassembled WGS sequence"/>
</dbReference>
<dbReference type="SUPFAM" id="SSF49354">
    <property type="entry name" value="PapD-like"/>
    <property type="match status" value="1"/>
</dbReference>
<evidence type="ECO:0000313" key="5">
    <source>
        <dbReference type="EMBL" id="CAD5230061.1"/>
    </source>
</evidence>
<dbReference type="EMBL" id="CAJFCW020000006">
    <property type="protein sequence ID" value="CAG9127451.1"/>
    <property type="molecule type" value="Genomic_DNA"/>
</dbReference>
<dbReference type="PANTHER" id="PTHR22947">
    <property type="entry name" value="MAJOR SPERM PROTEIN"/>
    <property type="match status" value="1"/>
</dbReference>
<keyword evidence="3" id="KW-0472">Membrane</keyword>
<dbReference type="Proteomes" id="UP000783686">
    <property type="component" value="Unassembled WGS sequence"/>
</dbReference>
<dbReference type="Pfam" id="PF00635">
    <property type="entry name" value="Motile_Sperm"/>
    <property type="match status" value="1"/>
</dbReference>
<gene>
    <name evidence="5" type="ORF">BOKJ2_LOCUS13947</name>
</gene>
<evidence type="ECO:0000256" key="1">
    <source>
        <dbReference type="RuleBase" id="RU003425"/>
    </source>
</evidence>
<feature type="region of interest" description="Disordered" evidence="2">
    <location>
        <begin position="34"/>
        <end position="132"/>
    </location>
</feature>
<keyword evidence="3" id="KW-0812">Transmembrane</keyword>
<dbReference type="InterPro" id="IPR000535">
    <property type="entry name" value="MSP_dom"/>
</dbReference>
<keyword evidence="1" id="KW-0206">Cytoskeleton</keyword>
<reference evidence="5" key="1">
    <citation type="submission" date="2020-09" db="EMBL/GenBank/DDBJ databases">
        <authorList>
            <person name="Kikuchi T."/>
        </authorList>
    </citation>
    <scope>NUCLEOTIDE SEQUENCE</scope>
    <source>
        <strain evidence="5">SH1</strain>
    </source>
</reference>
<keyword evidence="3" id="KW-1133">Transmembrane helix</keyword>
<proteinExistence type="predicted"/>
<protein>
    <recommendedName>
        <fullName evidence="1">Major sperm protein</fullName>
    </recommendedName>
</protein>
<keyword evidence="1" id="KW-0963">Cytoplasm</keyword>
<dbReference type="InterPro" id="IPR013783">
    <property type="entry name" value="Ig-like_fold"/>
</dbReference>
<name>A0A811LQW6_9BILA</name>
<feature type="compositionally biased region" description="Basic residues" evidence="2">
    <location>
        <begin position="112"/>
        <end position="123"/>
    </location>
</feature>
<evidence type="ECO:0000256" key="2">
    <source>
        <dbReference type="SAM" id="MobiDB-lite"/>
    </source>
</evidence>
<dbReference type="InterPro" id="IPR008962">
    <property type="entry name" value="PapD-like_sf"/>
</dbReference>
<accession>A0A811LQW6</accession>
<keyword evidence="6" id="KW-1185">Reference proteome</keyword>
<feature type="compositionally biased region" description="Low complexity" evidence="2">
    <location>
        <begin position="91"/>
        <end position="103"/>
    </location>
</feature>
<evidence type="ECO:0000256" key="3">
    <source>
        <dbReference type="SAM" id="Phobius"/>
    </source>
</evidence>